<dbReference type="RefSeq" id="XP_005792586.1">
    <property type="nucleotide sequence ID" value="XM_005792529.1"/>
</dbReference>
<reference evidence="2" key="2">
    <citation type="submission" date="2024-10" db="UniProtKB">
        <authorList>
            <consortium name="EnsemblProtists"/>
        </authorList>
    </citation>
    <scope>IDENTIFICATION</scope>
</reference>
<protein>
    <recommendedName>
        <fullName evidence="4">PLAC8 family protein</fullName>
    </recommendedName>
</protein>
<evidence type="ECO:0000313" key="3">
    <source>
        <dbReference type="Proteomes" id="UP000013827"/>
    </source>
</evidence>
<feature type="region of interest" description="Disordered" evidence="1">
    <location>
        <begin position="69"/>
        <end position="91"/>
    </location>
</feature>
<reference evidence="3" key="1">
    <citation type="journal article" date="2013" name="Nature">
        <title>Pan genome of the phytoplankton Emiliania underpins its global distribution.</title>
        <authorList>
            <person name="Read B.A."/>
            <person name="Kegel J."/>
            <person name="Klute M.J."/>
            <person name="Kuo A."/>
            <person name="Lefebvre S.C."/>
            <person name="Maumus F."/>
            <person name="Mayer C."/>
            <person name="Miller J."/>
            <person name="Monier A."/>
            <person name="Salamov A."/>
            <person name="Young J."/>
            <person name="Aguilar M."/>
            <person name="Claverie J.M."/>
            <person name="Frickenhaus S."/>
            <person name="Gonzalez K."/>
            <person name="Herman E.K."/>
            <person name="Lin Y.C."/>
            <person name="Napier J."/>
            <person name="Ogata H."/>
            <person name="Sarno A.F."/>
            <person name="Shmutz J."/>
            <person name="Schroeder D."/>
            <person name="de Vargas C."/>
            <person name="Verret F."/>
            <person name="von Dassow P."/>
            <person name="Valentin K."/>
            <person name="Van de Peer Y."/>
            <person name="Wheeler G."/>
            <person name="Dacks J.B."/>
            <person name="Delwiche C.F."/>
            <person name="Dyhrman S.T."/>
            <person name="Glockner G."/>
            <person name="John U."/>
            <person name="Richards T."/>
            <person name="Worden A.Z."/>
            <person name="Zhang X."/>
            <person name="Grigoriev I.V."/>
            <person name="Allen A.E."/>
            <person name="Bidle K."/>
            <person name="Borodovsky M."/>
            <person name="Bowler C."/>
            <person name="Brownlee C."/>
            <person name="Cock J.M."/>
            <person name="Elias M."/>
            <person name="Gladyshev V.N."/>
            <person name="Groth M."/>
            <person name="Guda C."/>
            <person name="Hadaegh A."/>
            <person name="Iglesias-Rodriguez M.D."/>
            <person name="Jenkins J."/>
            <person name="Jones B.M."/>
            <person name="Lawson T."/>
            <person name="Leese F."/>
            <person name="Lindquist E."/>
            <person name="Lobanov A."/>
            <person name="Lomsadze A."/>
            <person name="Malik S.B."/>
            <person name="Marsh M.E."/>
            <person name="Mackinder L."/>
            <person name="Mock T."/>
            <person name="Mueller-Roeber B."/>
            <person name="Pagarete A."/>
            <person name="Parker M."/>
            <person name="Probert I."/>
            <person name="Quesneville H."/>
            <person name="Raines C."/>
            <person name="Rensing S.A."/>
            <person name="Riano-Pachon D.M."/>
            <person name="Richier S."/>
            <person name="Rokitta S."/>
            <person name="Shiraiwa Y."/>
            <person name="Soanes D.M."/>
            <person name="van der Giezen M."/>
            <person name="Wahlund T.M."/>
            <person name="Williams B."/>
            <person name="Wilson W."/>
            <person name="Wolfe G."/>
            <person name="Wurch L.L."/>
        </authorList>
    </citation>
    <scope>NUCLEOTIDE SEQUENCE</scope>
</reference>
<dbReference type="KEGG" id="ehx:EMIHUDRAFT_223026"/>
<evidence type="ECO:0000256" key="1">
    <source>
        <dbReference type="SAM" id="MobiDB-lite"/>
    </source>
</evidence>
<organism evidence="2 3">
    <name type="scientific">Emiliania huxleyi (strain CCMP1516)</name>
    <dbReference type="NCBI Taxonomy" id="280463"/>
    <lineage>
        <taxon>Eukaryota</taxon>
        <taxon>Haptista</taxon>
        <taxon>Haptophyta</taxon>
        <taxon>Prymnesiophyceae</taxon>
        <taxon>Isochrysidales</taxon>
        <taxon>Noelaerhabdaceae</taxon>
        <taxon>Emiliania</taxon>
    </lineage>
</organism>
<evidence type="ECO:0008006" key="4">
    <source>
        <dbReference type="Google" id="ProtNLM"/>
    </source>
</evidence>
<dbReference type="PANTHER" id="PTHR15907">
    <property type="entry name" value="DUF614 FAMILY PROTEIN-RELATED"/>
    <property type="match status" value="1"/>
</dbReference>
<dbReference type="InterPro" id="IPR006461">
    <property type="entry name" value="PLAC_motif_containing"/>
</dbReference>
<dbReference type="Proteomes" id="UP000013827">
    <property type="component" value="Unassembled WGS sequence"/>
</dbReference>
<evidence type="ECO:0000313" key="2">
    <source>
        <dbReference type="EnsemblProtists" id="EOD40157"/>
    </source>
</evidence>
<name>A0A0D3KWM2_EMIH1</name>
<dbReference type="EnsemblProtists" id="EOD40157">
    <property type="protein sequence ID" value="EOD40157"/>
    <property type="gene ID" value="EMIHUDRAFT_223026"/>
</dbReference>
<dbReference type="AlphaFoldDB" id="A0A0D3KWM2"/>
<dbReference type="Pfam" id="PF04749">
    <property type="entry name" value="PLAC8"/>
    <property type="match status" value="1"/>
</dbReference>
<dbReference type="NCBIfam" id="TIGR01571">
    <property type="entry name" value="A_thal_Cys_rich"/>
    <property type="match status" value="1"/>
</dbReference>
<dbReference type="HOGENOM" id="CLU_809946_0_0_1"/>
<sequence length="343" mass="36188">MKRRRQIGGGEENSSGAKNDADEALSMGILLWRIRTSKALKDLAFGEEFTETKQSGDLGNKGLEAAGCSGGVELGTMRRPNTSETGPGVDSDTVRHVAIRKAGNERTSTIHVKYGARRRLLTIKVPMEWQSARAAANDGIADGNAVPMPTATATAVPMPTATAVSMPTATAAMAAPAHAPSPRVSNHVVAGGIDHWQHTLFDCSSDKGCCSDMGLCCLASFCAPCAYGQLVNRIKTGYPGDFCGDTGACASFLGLSFIPYVGGLVAAAYSAQTRTEIRTAYRLPETPCNDVCVHVCCLPWALFQETKEVTARQRDGQGVPVSPRYAVQPMTAAPTQGVSMARS</sequence>
<dbReference type="GeneID" id="17285428"/>
<proteinExistence type="predicted"/>
<keyword evidence="3" id="KW-1185">Reference proteome</keyword>
<dbReference type="PaxDb" id="2903-EOD40157"/>
<accession>A0A0D3KWM2</accession>